<evidence type="ECO:0000256" key="1">
    <source>
        <dbReference type="SAM" id="MobiDB-lite"/>
    </source>
</evidence>
<reference evidence="2 3" key="1">
    <citation type="journal article" date="2018" name="Nat. Ecol. Evol.">
        <title>Genomic signatures of mitonuclear coevolution across populations of Tigriopus californicus.</title>
        <authorList>
            <person name="Barreto F.S."/>
            <person name="Watson E.T."/>
            <person name="Lima T.G."/>
            <person name="Willett C.S."/>
            <person name="Edmands S."/>
            <person name="Li W."/>
            <person name="Burton R.S."/>
        </authorList>
    </citation>
    <scope>NUCLEOTIDE SEQUENCE [LARGE SCALE GENOMIC DNA]</scope>
    <source>
        <strain evidence="2 3">San Diego</strain>
    </source>
</reference>
<keyword evidence="3" id="KW-1185">Reference proteome</keyword>
<evidence type="ECO:0000313" key="2">
    <source>
        <dbReference type="EMBL" id="TRY67282.1"/>
    </source>
</evidence>
<comment type="caution">
    <text evidence="2">The sequence shown here is derived from an EMBL/GenBank/DDBJ whole genome shotgun (WGS) entry which is preliminary data.</text>
</comment>
<protein>
    <submittedName>
        <fullName evidence="2">Uncharacterized protein</fullName>
    </submittedName>
</protein>
<accession>A0A553NPB1</accession>
<dbReference type="EMBL" id="VCGU01000011">
    <property type="protein sequence ID" value="TRY67282.1"/>
    <property type="molecule type" value="Genomic_DNA"/>
</dbReference>
<name>A0A553NPB1_TIGCA</name>
<gene>
    <name evidence="2" type="ORF">TCAL_16937</name>
</gene>
<dbReference type="Proteomes" id="UP000318571">
    <property type="component" value="Chromosome 4"/>
</dbReference>
<proteinExistence type="predicted"/>
<organism evidence="2 3">
    <name type="scientific">Tigriopus californicus</name>
    <name type="common">Marine copepod</name>
    <dbReference type="NCBI Taxonomy" id="6832"/>
    <lineage>
        <taxon>Eukaryota</taxon>
        <taxon>Metazoa</taxon>
        <taxon>Ecdysozoa</taxon>
        <taxon>Arthropoda</taxon>
        <taxon>Crustacea</taxon>
        <taxon>Multicrustacea</taxon>
        <taxon>Hexanauplia</taxon>
        <taxon>Copepoda</taxon>
        <taxon>Harpacticoida</taxon>
        <taxon>Harpacticidae</taxon>
        <taxon>Tigriopus</taxon>
    </lineage>
</organism>
<sequence>MLLQSVSSDPNSSLSSTVSGSFLPLVSGINELKRAAKQALMPKTAIGKYGLTVLSCSTKGATIPPARANTEQHPTPVFRAVVAEYASRDDSGTCAANSRSKEEKDQWETSPSSQQTDHGHKNGWNLNGAKEGKGQERILANAIGVQRQPVIGCQKSERLSKPDRKTFQTGACGGGLFLLMRDEGALRPNGLLFAPASQGGNAKRVMDKMVKMIQGIVNL</sequence>
<dbReference type="AlphaFoldDB" id="A0A553NPB1"/>
<feature type="region of interest" description="Disordered" evidence="1">
    <location>
        <begin position="91"/>
        <end position="130"/>
    </location>
</feature>
<evidence type="ECO:0000313" key="3">
    <source>
        <dbReference type="Proteomes" id="UP000318571"/>
    </source>
</evidence>